<sequence length="140" mass="15234">MARLESSALRKPKPPDALGWHRAAQLFGVKGPVHTGAEIWVQKTPKSTVSSLSTRRPIRNSGFIGNQFFRMKTFDVREPVGDGGTRSKNKVDGSNGGGGRGRNGGGSGGDTAIGGGHKNKSRWKRWFCSWKVQMIMRVDP</sequence>
<accession>A0A2I0KGX2</accession>
<dbReference type="Proteomes" id="UP000233551">
    <property type="component" value="Unassembled WGS sequence"/>
</dbReference>
<evidence type="ECO:0000313" key="3">
    <source>
        <dbReference type="Proteomes" id="UP000233551"/>
    </source>
</evidence>
<keyword evidence="3" id="KW-1185">Reference proteome</keyword>
<dbReference type="AlphaFoldDB" id="A0A2I0KGX2"/>
<name>A0A2I0KGX2_PUNGR</name>
<feature type="compositionally biased region" description="Gly residues" evidence="1">
    <location>
        <begin position="94"/>
        <end position="116"/>
    </location>
</feature>
<evidence type="ECO:0000313" key="2">
    <source>
        <dbReference type="EMBL" id="PKI67755.1"/>
    </source>
</evidence>
<evidence type="ECO:0000256" key="1">
    <source>
        <dbReference type="SAM" id="MobiDB-lite"/>
    </source>
</evidence>
<dbReference type="EMBL" id="PGOL01000589">
    <property type="protein sequence ID" value="PKI67755.1"/>
    <property type="molecule type" value="Genomic_DNA"/>
</dbReference>
<gene>
    <name evidence="2" type="ORF">CRG98_011968</name>
</gene>
<reference evidence="2 3" key="1">
    <citation type="submission" date="2017-11" db="EMBL/GenBank/DDBJ databases">
        <title>De-novo sequencing of pomegranate (Punica granatum L.) genome.</title>
        <authorList>
            <person name="Akparov Z."/>
            <person name="Amiraslanov A."/>
            <person name="Hajiyeva S."/>
            <person name="Abbasov M."/>
            <person name="Kaur K."/>
            <person name="Hamwieh A."/>
            <person name="Solovyev V."/>
            <person name="Salamov A."/>
            <person name="Braich B."/>
            <person name="Kosarev P."/>
            <person name="Mahmoud A."/>
            <person name="Hajiyev E."/>
            <person name="Babayeva S."/>
            <person name="Izzatullayeva V."/>
            <person name="Mammadov A."/>
            <person name="Mammadov A."/>
            <person name="Sharifova S."/>
            <person name="Ojaghi J."/>
            <person name="Eynullazada K."/>
            <person name="Bayramov B."/>
            <person name="Abdulazimova A."/>
            <person name="Shahmuradov I."/>
        </authorList>
    </citation>
    <scope>NUCLEOTIDE SEQUENCE [LARGE SCALE GENOMIC DNA]</scope>
    <source>
        <strain evidence="3">cv. AG2017</strain>
        <tissue evidence="2">Leaf</tissue>
    </source>
</reference>
<organism evidence="2 3">
    <name type="scientific">Punica granatum</name>
    <name type="common">Pomegranate</name>
    <dbReference type="NCBI Taxonomy" id="22663"/>
    <lineage>
        <taxon>Eukaryota</taxon>
        <taxon>Viridiplantae</taxon>
        <taxon>Streptophyta</taxon>
        <taxon>Embryophyta</taxon>
        <taxon>Tracheophyta</taxon>
        <taxon>Spermatophyta</taxon>
        <taxon>Magnoliopsida</taxon>
        <taxon>eudicotyledons</taxon>
        <taxon>Gunneridae</taxon>
        <taxon>Pentapetalae</taxon>
        <taxon>rosids</taxon>
        <taxon>malvids</taxon>
        <taxon>Myrtales</taxon>
        <taxon>Lythraceae</taxon>
        <taxon>Punica</taxon>
    </lineage>
</organism>
<comment type="caution">
    <text evidence="2">The sequence shown here is derived from an EMBL/GenBank/DDBJ whole genome shotgun (WGS) entry which is preliminary data.</text>
</comment>
<protein>
    <submittedName>
        <fullName evidence="2">Uncharacterized protein</fullName>
    </submittedName>
</protein>
<proteinExistence type="predicted"/>
<feature type="region of interest" description="Disordered" evidence="1">
    <location>
        <begin position="77"/>
        <end position="119"/>
    </location>
</feature>